<sequence>MKDKVLISIAGSRSIGVYKTGLKIKERLSLLFPYDIIVLDLDSMTKSKVKSYSNEDYDFQTIIETISAPSNKLQIVLLCGSYALYNKDINDAARVKVFLDSECDNRLINLIKTTGVKDKNDLSLILSQYLDVLRPEYLGYIQPTKAVADIIIPSTNESIGTDIIIDGIVKAVEDIQGTRTVKQHGKKLFPQLDFQLERMDLEKERYYDLS</sequence>
<dbReference type="Proteomes" id="UP000243052">
    <property type="component" value="Chromosome vi"/>
</dbReference>
<organism evidence="2 3">
    <name type="scientific">Eremothecium sinecaudum</name>
    <dbReference type="NCBI Taxonomy" id="45286"/>
    <lineage>
        <taxon>Eukaryota</taxon>
        <taxon>Fungi</taxon>
        <taxon>Dikarya</taxon>
        <taxon>Ascomycota</taxon>
        <taxon>Saccharomycotina</taxon>
        <taxon>Saccharomycetes</taxon>
        <taxon>Saccharomycetales</taxon>
        <taxon>Saccharomycetaceae</taxon>
        <taxon>Eremothecium</taxon>
    </lineage>
</organism>
<evidence type="ECO:0000313" key="3">
    <source>
        <dbReference type="Proteomes" id="UP000243052"/>
    </source>
</evidence>
<feature type="domain" description="Phosphoribulokinase/uridine kinase" evidence="1">
    <location>
        <begin position="67"/>
        <end position="156"/>
    </location>
</feature>
<keyword evidence="3" id="KW-1185">Reference proteome</keyword>
<dbReference type="STRING" id="45286.A0A0X8HU89"/>
<evidence type="ECO:0000259" key="1">
    <source>
        <dbReference type="Pfam" id="PF00485"/>
    </source>
</evidence>
<protein>
    <submittedName>
        <fullName evidence="2">HFL257Wp</fullName>
    </submittedName>
</protein>
<dbReference type="AlphaFoldDB" id="A0A0X8HU89"/>
<dbReference type="EMBL" id="CP014246">
    <property type="protein sequence ID" value="AMD21599.1"/>
    <property type="molecule type" value="Genomic_DNA"/>
</dbReference>
<dbReference type="GeneID" id="28724897"/>
<dbReference type="GO" id="GO:0005524">
    <property type="term" value="F:ATP binding"/>
    <property type="evidence" value="ECO:0007669"/>
    <property type="project" value="InterPro"/>
</dbReference>
<dbReference type="InterPro" id="IPR006083">
    <property type="entry name" value="PRK/URK"/>
</dbReference>
<dbReference type="OrthoDB" id="738517at2759"/>
<dbReference type="GO" id="GO:0016301">
    <property type="term" value="F:kinase activity"/>
    <property type="evidence" value="ECO:0007669"/>
    <property type="project" value="InterPro"/>
</dbReference>
<dbReference type="SUPFAM" id="SSF52540">
    <property type="entry name" value="P-loop containing nucleoside triphosphate hydrolases"/>
    <property type="match status" value="1"/>
</dbReference>
<gene>
    <name evidence="2" type="ORF">AW171_hschr63562</name>
</gene>
<accession>A0A0X8HU89</accession>
<dbReference type="RefSeq" id="XP_017988595.1">
    <property type="nucleotide sequence ID" value="XM_018133279.1"/>
</dbReference>
<dbReference type="Gene3D" id="3.40.50.300">
    <property type="entry name" value="P-loop containing nucleotide triphosphate hydrolases"/>
    <property type="match status" value="1"/>
</dbReference>
<evidence type="ECO:0000313" key="2">
    <source>
        <dbReference type="EMBL" id="AMD21599.1"/>
    </source>
</evidence>
<dbReference type="Pfam" id="PF00485">
    <property type="entry name" value="PRK"/>
    <property type="match status" value="1"/>
</dbReference>
<name>A0A0X8HU89_9SACH</name>
<dbReference type="InterPro" id="IPR027417">
    <property type="entry name" value="P-loop_NTPase"/>
</dbReference>
<reference evidence="2 3" key="1">
    <citation type="submission" date="2016-01" db="EMBL/GenBank/DDBJ databases">
        <title>Genome sequence of the yeast Holleya sinecauda.</title>
        <authorList>
            <person name="Dietrich F.S."/>
        </authorList>
    </citation>
    <scope>NUCLEOTIDE SEQUENCE [LARGE SCALE GENOMIC DNA]</scope>
    <source>
        <strain evidence="2 3">ATCC 58844</strain>
    </source>
</reference>
<proteinExistence type="predicted"/>